<evidence type="ECO:0000313" key="2">
    <source>
        <dbReference type="Proteomes" id="UP001519343"/>
    </source>
</evidence>
<accession>A0ABS4GNM9</accession>
<name>A0ABS4GNM9_9BACL</name>
<keyword evidence="2" id="KW-1185">Reference proteome</keyword>
<organism evidence="1 2">
    <name type="scientific">Ammoniphilus resinae</name>
    <dbReference type="NCBI Taxonomy" id="861532"/>
    <lineage>
        <taxon>Bacteria</taxon>
        <taxon>Bacillati</taxon>
        <taxon>Bacillota</taxon>
        <taxon>Bacilli</taxon>
        <taxon>Bacillales</taxon>
        <taxon>Paenibacillaceae</taxon>
        <taxon>Aneurinibacillus group</taxon>
        <taxon>Ammoniphilus</taxon>
    </lineage>
</organism>
<evidence type="ECO:0000313" key="1">
    <source>
        <dbReference type="EMBL" id="MBP1931880.1"/>
    </source>
</evidence>
<proteinExistence type="predicted"/>
<reference evidence="1 2" key="1">
    <citation type="submission" date="2021-03" db="EMBL/GenBank/DDBJ databases">
        <title>Genomic Encyclopedia of Type Strains, Phase IV (KMG-IV): sequencing the most valuable type-strain genomes for metagenomic binning, comparative biology and taxonomic classification.</title>
        <authorList>
            <person name="Goeker M."/>
        </authorList>
    </citation>
    <scope>NUCLEOTIDE SEQUENCE [LARGE SCALE GENOMIC DNA]</scope>
    <source>
        <strain evidence="1 2">DSM 24738</strain>
    </source>
</reference>
<comment type="caution">
    <text evidence="1">The sequence shown here is derived from an EMBL/GenBank/DDBJ whole genome shotgun (WGS) entry which is preliminary data.</text>
</comment>
<dbReference type="EMBL" id="JAGGKT010000004">
    <property type="protein sequence ID" value="MBP1931880.1"/>
    <property type="molecule type" value="Genomic_DNA"/>
</dbReference>
<dbReference type="Proteomes" id="UP001519343">
    <property type="component" value="Unassembled WGS sequence"/>
</dbReference>
<protein>
    <submittedName>
        <fullName evidence="1">Uncharacterized protein</fullName>
    </submittedName>
</protein>
<gene>
    <name evidence="1" type="ORF">J2Z37_001881</name>
</gene>
<dbReference type="RefSeq" id="WP_209809958.1">
    <property type="nucleotide sequence ID" value="NZ_JAGGKT010000004.1"/>
</dbReference>
<sequence>MDVKKILQMHHLTADQLADIVNQAGGRDPHKPIIFSITCQNDKCKEVFFSNTQDHRMRSSQGYSHLCPRCRIEVRRENKQKYARNRKKR</sequence>